<evidence type="ECO:0000313" key="2">
    <source>
        <dbReference type="Proteomes" id="UP000076738"/>
    </source>
</evidence>
<protein>
    <submittedName>
        <fullName evidence="1">Uncharacterized protein</fullName>
    </submittedName>
</protein>
<accession>A0A167NSN7</accession>
<gene>
    <name evidence="1" type="ORF">CALVIDRAFT_51638</name>
</gene>
<proteinExistence type="predicted"/>
<sequence>MSPFPTDGPSAGSFITDDIMEHADSVIDSLIGPLDVSRFCVWLQTRPVLTQNTRQHAGRVAELLRRARHEDWTLPRPKRPWYNAQQDEATNMVHASMHIDAMHRFCGYLRCHSLPLLSHFWQLNKFKQLAMFMDIARKVTETRRNILCRDESIEGIYRAYLDTFQREITRYVLQNTLNIAPGERF</sequence>
<dbReference type="AlphaFoldDB" id="A0A167NSN7"/>
<reference evidence="1 2" key="1">
    <citation type="journal article" date="2016" name="Mol. Biol. Evol.">
        <title>Comparative Genomics of Early-Diverging Mushroom-Forming Fungi Provides Insights into the Origins of Lignocellulose Decay Capabilities.</title>
        <authorList>
            <person name="Nagy L.G."/>
            <person name="Riley R."/>
            <person name="Tritt A."/>
            <person name="Adam C."/>
            <person name="Daum C."/>
            <person name="Floudas D."/>
            <person name="Sun H."/>
            <person name="Yadav J.S."/>
            <person name="Pangilinan J."/>
            <person name="Larsson K.H."/>
            <person name="Matsuura K."/>
            <person name="Barry K."/>
            <person name="Labutti K."/>
            <person name="Kuo R."/>
            <person name="Ohm R.A."/>
            <person name="Bhattacharya S.S."/>
            <person name="Shirouzu T."/>
            <person name="Yoshinaga Y."/>
            <person name="Martin F.M."/>
            <person name="Grigoriev I.V."/>
            <person name="Hibbett D.S."/>
        </authorList>
    </citation>
    <scope>NUCLEOTIDE SEQUENCE [LARGE SCALE GENOMIC DNA]</scope>
    <source>
        <strain evidence="1 2">TUFC12733</strain>
    </source>
</reference>
<dbReference type="EMBL" id="KV417277">
    <property type="protein sequence ID" value="KZO98029.1"/>
    <property type="molecule type" value="Genomic_DNA"/>
</dbReference>
<dbReference type="Proteomes" id="UP000076738">
    <property type="component" value="Unassembled WGS sequence"/>
</dbReference>
<organism evidence="1 2">
    <name type="scientific">Calocera viscosa (strain TUFC12733)</name>
    <dbReference type="NCBI Taxonomy" id="1330018"/>
    <lineage>
        <taxon>Eukaryota</taxon>
        <taxon>Fungi</taxon>
        <taxon>Dikarya</taxon>
        <taxon>Basidiomycota</taxon>
        <taxon>Agaricomycotina</taxon>
        <taxon>Dacrymycetes</taxon>
        <taxon>Dacrymycetales</taxon>
        <taxon>Dacrymycetaceae</taxon>
        <taxon>Calocera</taxon>
    </lineage>
</organism>
<evidence type="ECO:0000313" key="1">
    <source>
        <dbReference type="EMBL" id="KZO98029.1"/>
    </source>
</evidence>
<name>A0A167NSN7_CALVF</name>
<keyword evidence="2" id="KW-1185">Reference proteome</keyword>